<keyword evidence="3" id="KW-0574">Periplasm</keyword>
<comment type="similarity">
    <text evidence="2">Belongs to the bacterial solute-binding protein 1 family.</text>
</comment>
<name>A0ABU4Z1I3_9HYPH</name>
<evidence type="ECO:0000256" key="1">
    <source>
        <dbReference type="ARBA" id="ARBA00004418"/>
    </source>
</evidence>
<dbReference type="Proteomes" id="UP001271249">
    <property type="component" value="Unassembled WGS sequence"/>
</dbReference>
<dbReference type="InterPro" id="IPR050490">
    <property type="entry name" value="Bact_solute-bd_prot1"/>
</dbReference>
<comment type="subcellular location">
    <subcellularLocation>
        <location evidence="1">Periplasm</location>
    </subcellularLocation>
</comment>
<accession>A0ABU4Z1I3</accession>
<evidence type="ECO:0000256" key="3">
    <source>
        <dbReference type="ARBA" id="ARBA00022764"/>
    </source>
</evidence>
<dbReference type="PANTHER" id="PTHR43649:SF12">
    <property type="entry name" value="DIACETYLCHITOBIOSE BINDING PROTEIN DASA"/>
    <property type="match status" value="1"/>
</dbReference>
<dbReference type="Pfam" id="PF13416">
    <property type="entry name" value="SBP_bac_8"/>
    <property type="match status" value="1"/>
</dbReference>
<keyword evidence="5" id="KW-1185">Reference proteome</keyword>
<dbReference type="Gene3D" id="3.40.190.10">
    <property type="entry name" value="Periplasmic binding protein-like II"/>
    <property type="match status" value="2"/>
</dbReference>
<dbReference type="SUPFAM" id="SSF53850">
    <property type="entry name" value="Periplasmic binding protein-like II"/>
    <property type="match status" value="1"/>
</dbReference>
<reference evidence="4 5" key="1">
    <citation type="submission" date="2023-08" db="EMBL/GenBank/DDBJ databases">
        <title>Implementing the SeqCode for naming new Mesorhizobium species isolated from Vachellia karroo root nodules.</title>
        <authorList>
            <person name="Van Lill M."/>
        </authorList>
    </citation>
    <scope>NUCLEOTIDE SEQUENCE [LARGE SCALE GENOMIC DNA]</scope>
    <source>
        <strain evidence="4 5">VK22B</strain>
    </source>
</reference>
<comment type="caution">
    <text evidence="4">The sequence shown here is derived from an EMBL/GenBank/DDBJ whole genome shotgun (WGS) entry which is preliminary data.</text>
</comment>
<proteinExistence type="inferred from homology"/>
<dbReference type="EMBL" id="JAVIJC010000015">
    <property type="protein sequence ID" value="MDX8493081.1"/>
    <property type="molecule type" value="Genomic_DNA"/>
</dbReference>
<evidence type="ECO:0000256" key="2">
    <source>
        <dbReference type="ARBA" id="ARBA00008520"/>
    </source>
</evidence>
<dbReference type="RefSeq" id="WP_320227057.1">
    <property type="nucleotide sequence ID" value="NZ_JAVIJB010000024.1"/>
</dbReference>
<sequence length="547" mass="61119">MPNGGNVGKFEYLVHQYLKGRIGRRDFILGGLQLGLSFTVLAKLAGPARAANLMDSAPAAPYESPVTKERVDFLNTKPFKGTTINVMVLKATVGDGLKYHVPHWEEETGGKINVAEVPIETLHQQIFSDLASGLGRYDAYMTGAWFYGDFFVPETPYIVEIDKFLSDPRYPYWDPNQWLPSMRKLYEWNGKLYGVLFDCDAQALYFRKDIFSDEKNKAKFKDKYGYALPNPPKTTKELHDAAAFFTGWDWNGDGSADYGLALHAKVNEQGFFHFLSLSAPYVVSPDNKYYFFNPKDMKPLINSEGHLRALEDYVKLAADGPREEISWTLGQGWNLFLAGHSAMEPTWGDLPTLAQDPKTSKVQGKMGAAGIPGTTDAFNPITGEWKKYELNQVGNTNGGSWHCVISSNSKKQEATYDFLAFMANKKNAFFNAANGWTGVQPGMKFEYLPPVGSASIDEFKAQGWNADDVKEYLTGYYSVLSALVQEEYLRIPGTAEYWHELDVNVSAVLGGQMQPKAALDATAAAWEKITDRYGRDKQKALYQASFA</sequence>
<evidence type="ECO:0000313" key="4">
    <source>
        <dbReference type="EMBL" id="MDX8493081.1"/>
    </source>
</evidence>
<protein>
    <submittedName>
        <fullName evidence="4">Extracellular solute-binding protein</fullName>
    </submittedName>
</protein>
<dbReference type="PANTHER" id="PTHR43649">
    <property type="entry name" value="ARABINOSE-BINDING PROTEIN-RELATED"/>
    <property type="match status" value="1"/>
</dbReference>
<evidence type="ECO:0000313" key="5">
    <source>
        <dbReference type="Proteomes" id="UP001271249"/>
    </source>
</evidence>
<dbReference type="InterPro" id="IPR006059">
    <property type="entry name" value="SBP"/>
</dbReference>
<gene>
    <name evidence="4" type="ORF">RFN29_16035</name>
</gene>
<organism evidence="4 5">
    <name type="scientific">Mesorhizobium captivum</name>
    <dbReference type="NCBI Taxonomy" id="3072319"/>
    <lineage>
        <taxon>Bacteria</taxon>
        <taxon>Pseudomonadati</taxon>
        <taxon>Pseudomonadota</taxon>
        <taxon>Alphaproteobacteria</taxon>
        <taxon>Hyphomicrobiales</taxon>
        <taxon>Phyllobacteriaceae</taxon>
        <taxon>Mesorhizobium</taxon>
    </lineage>
</organism>